<dbReference type="Proteomes" id="UP000655420">
    <property type="component" value="Unassembled WGS sequence"/>
</dbReference>
<dbReference type="InterPro" id="IPR000620">
    <property type="entry name" value="EamA_dom"/>
</dbReference>
<dbReference type="AlphaFoldDB" id="A0A8J7M3Y4"/>
<evidence type="ECO:0000313" key="9">
    <source>
        <dbReference type="Proteomes" id="UP000655420"/>
    </source>
</evidence>
<comment type="subcellular location">
    <subcellularLocation>
        <location evidence="1">Membrane</location>
        <topology evidence="1">Multi-pass membrane protein</topology>
    </subcellularLocation>
</comment>
<feature type="transmembrane region" description="Helical" evidence="6">
    <location>
        <begin position="20"/>
        <end position="37"/>
    </location>
</feature>
<feature type="transmembrane region" description="Helical" evidence="6">
    <location>
        <begin position="217"/>
        <end position="236"/>
    </location>
</feature>
<feature type="transmembrane region" description="Helical" evidence="6">
    <location>
        <begin position="49"/>
        <end position="69"/>
    </location>
</feature>
<dbReference type="PANTHER" id="PTHR22911:SF6">
    <property type="entry name" value="SOLUTE CARRIER FAMILY 35 MEMBER G1"/>
    <property type="match status" value="1"/>
</dbReference>
<dbReference type="InterPro" id="IPR037185">
    <property type="entry name" value="EmrE-like"/>
</dbReference>
<dbReference type="RefSeq" id="WP_200605776.1">
    <property type="nucleotide sequence ID" value="NZ_JAEHHL010000001.1"/>
</dbReference>
<evidence type="ECO:0000256" key="1">
    <source>
        <dbReference type="ARBA" id="ARBA00004141"/>
    </source>
</evidence>
<feature type="transmembrane region" description="Helical" evidence="6">
    <location>
        <begin position="95"/>
        <end position="122"/>
    </location>
</feature>
<sequence length="295" mass="30861">MSPRDAASVLSGPSRPLAAAGWMVGAIISFGAMAIAGRELSAELDTFEIMAYRSAIGLPIITAMLLATYGPAGMRTRQPGAHLTRNVIHFAAQNFWFFGIATIPLAQLVAIEFTNPIWVALFAPLLLGERMTRAGMIAAALGFAGVLIVTRPGLAPLGPGHAAALAAAIGFALTNIWTKRLSRMDGTLNILFWMTLSQMLMGIACALPGGITVPSTALAPWVLFVGICGLTAHFSLTRALFAAPATVVAPMEFMRLPAIAIAAALIYGEPLEIAVFVGAALILAGNLVNLRGARR</sequence>
<protein>
    <submittedName>
        <fullName evidence="8">DMT family transporter</fullName>
    </submittedName>
</protein>
<proteinExistence type="inferred from homology"/>
<keyword evidence="9" id="KW-1185">Reference proteome</keyword>
<evidence type="ECO:0000313" key="8">
    <source>
        <dbReference type="EMBL" id="MBK0397724.1"/>
    </source>
</evidence>
<feature type="transmembrane region" description="Helical" evidence="6">
    <location>
        <begin position="273"/>
        <end position="290"/>
    </location>
</feature>
<keyword evidence="5 6" id="KW-0472">Membrane</keyword>
<evidence type="ECO:0000259" key="7">
    <source>
        <dbReference type="Pfam" id="PF00892"/>
    </source>
</evidence>
<feature type="transmembrane region" description="Helical" evidence="6">
    <location>
        <begin position="160"/>
        <end position="178"/>
    </location>
</feature>
<name>A0A8J7M3Y4_9RHOB</name>
<comment type="similarity">
    <text evidence="2">Belongs to the drug/metabolite transporter (DMT) superfamily. 10 TMS drug/metabolite exporter (DME) (TC 2.A.7.3) family.</text>
</comment>
<dbReference type="Pfam" id="PF00892">
    <property type="entry name" value="EamA"/>
    <property type="match status" value="2"/>
</dbReference>
<gene>
    <name evidence="8" type="ORF">H0I76_00840</name>
</gene>
<evidence type="ECO:0000256" key="3">
    <source>
        <dbReference type="ARBA" id="ARBA00022692"/>
    </source>
</evidence>
<feature type="domain" description="EamA" evidence="7">
    <location>
        <begin position="160"/>
        <end position="288"/>
    </location>
</feature>
<evidence type="ECO:0000256" key="5">
    <source>
        <dbReference type="ARBA" id="ARBA00023136"/>
    </source>
</evidence>
<dbReference type="SUPFAM" id="SSF103481">
    <property type="entry name" value="Multidrug resistance efflux transporter EmrE"/>
    <property type="match status" value="2"/>
</dbReference>
<feature type="transmembrane region" description="Helical" evidence="6">
    <location>
        <begin position="134"/>
        <end position="154"/>
    </location>
</feature>
<dbReference type="GO" id="GO:0016020">
    <property type="term" value="C:membrane"/>
    <property type="evidence" value="ECO:0007669"/>
    <property type="project" value="UniProtKB-SubCell"/>
</dbReference>
<evidence type="ECO:0000256" key="2">
    <source>
        <dbReference type="ARBA" id="ARBA00009853"/>
    </source>
</evidence>
<feature type="domain" description="EamA" evidence="7">
    <location>
        <begin position="20"/>
        <end position="150"/>
    </location>
</feature>
<dbReference type="EMBL" id="JAEHHL010000001">
    <property type="protein sequence ID" value="MBK0397724.1"/>
    <property type="molecule type" value="Genomic_DNA"/>
</dbReference>
<reference evidence="8" key="1">
    <citation type="submission" date="2020-12" db="EMBL/GenBank/DDBJ databases">
        <title>Bacterial taxonomy.</title>
        <authorList>
            <person name="Pan X."/>
        </authorList>
    </citation>
    <scope>NUCLEOTIDE SEQUENCE</scope>
    <source>
        <strain evidence="8">M0105</strain>
    </source>
</reference>
<keyword evidence="3 6" id="KW-0812">Transmembrane</keyword>
<keyword evidence="4 6" id="KW-1133">Transmembrane helix</keyword>
<feature type="transmembrane region" description="Helical" evidence="6">
    <location>
        <begin position="190"/>
        <end position="211"/>
    </location>
</feature>
<evidence type="ECO:0000256" key="4">
    <source>
        <dbReference type="ARBA" id="ARBA00022989"/>
    </source>
</evidence>
<accession>A0A8J7M3Y4</accession>
<feature type="transmembrane region" description="Helical" evidence="6">
    <location>
        <begin position="248"/>
        <end position="267"/>
    </location>
</feature>
<evidence type="ECO:0000256" key="6">
    <source>
        <dbReference type="SAM" id="Phobius"/>
    </source>
</evidence>
<dbReference type="PANTHER" id="PTHR22911">
    <property type="entry name" value="ACYL-MALONYL CONDENSING ENZYME-RELATED"/>
    <property type="match status" value="1"/>
</dbReference>
<comment type="caution">
    <text evidence="8">The sequence shown here is derived from an EMBL/GenBank/DDBJ whole genome shotgun (WGS) entry which is preliminary data.</text>
</comment>
<organism evidence="8 9">
    <name type="scientific">Thermohalobaculum xanthum</name>
    <dbReference type="NCBI Taxonomy" id="2753746"/>
    <lineage>
        <taxon>Bacteria</taxon>
        <taxon>Pseudomonadati</taxon>
        <taxon>Pseudomonadota</taxon>
        <taxon>Alphaproteobacteria</taxon>
        <taxon>Rhodobacterales</taxon>
        <taxon>Paracoccaceae</taxon>
        <taxon>Thermohalobaculum</taxon>
    </lineage>
</organism>